<dbReference type="Proteomes" id="UP000694888">
    <property type="component" value="Unplaced"/>
</dbReference>
<protein>
    <submittedName>
        <fullName evidence="2">Uncharacterized protein LOC101850555</fullName>
    </submittedName>
</protein>
<gene>
    <name evidence="2" type="primary">LOC101850555</name>
</gene>
<proteinExistence type="predicted"/>
<reference evidence="2" key="1">
    <citation type="submission" date="2025-08" db="UniProtKB">
        <authorList>
            <consortium name="RefSeq"/>
        </authorList>
    </citation>
    <scope>IDENTIFICATION</scope>
</reference>
<evidence type="ECO:0000313" key="2">
    <source>
        <dbReference type="RefSeq" id="XP_005096321.3"/>
    </source>
</evidence>
<dbReference type="RefSeq" id="XP_005096321.3">
    <property type="nucleotide sequence ID" value="XM_005096264.3"/>
</dbReference>
<accession>A0ABM0JL76</accession>
<sequence length="119" mass="12754">MGFSDELSLGLIQGDAKPSCSGFLIADFLPLSTLSVDFFTNINFQTLINVCEGQKALYNTSCNCAQLPSSCRDNRFSGLASCSAYLPKIASRTDCVFGNAPATVTAPGSIVGRKRRSEW</sequence>
<organism evidence="1 2">
    <name type="scientific">Aplysia californica</name>
    <name type="common">California sea hare</name>
    <dbReference type="NCBI Taxonomy" id="6500"/>
    <lineage>
        <taxon>Eukaryota</taxon>
        <taxon>Metazoa</taxon>
        <taxon>Spiralia</taxon>
        <taxon>Lophotrochozoa</taxon>
        <taxon>Mollusca</taxon>
        <taxon>Gastropoda</taxon>
        <taxon>Heterobranchia</taxon>
        <taxon>Euthyneura</taxon>
        <taxon>Tectipleura</taxon>
        <taxon>Aplysiida</taxon>
        <taxon>Aplysioidea</taxon>
        <taxon>Aplysiidae</taxon>
        <taxon>Aplysia</taxon>
    </lineage>
</organism>
<dbReference type="GeneID" id="101850555"/>
<evidence type="ECO:0000313" key="1">
    <source>
        <dbReference type="Proteomes" id="UP000694888"/>
    </source>
</evidence>
<name>A0ABM0JL76_APLCA</name>
<keyword evidence="1" id="KW-1185">Reference proteome</keyword>